<evidence type="ECO:0000313" key="3">
    <source>
        <dbReference type="Proteomes" id="UP001152523"/>
    </source>
</evidence>
<dbReference type="InterPro" id="IPR036047">
    <property type="entry name" value="F-box-like_dom_sf"/>
</dbReference>
<dbReference type="PANTHER" id="PTHR35546">
    <property type="entry name" value="F-BOX PROTEIN INTERACTION DOMAIN PROTEIN-RELATED"/>
    <property type="match status" value="1"/>
</dbReference>
<dbReference type="InterPro" id="IPR001810">
    <property type="entry name" value="F-box_dom"/>
</dbReference>
<gene>
    <name evidence="2" type="ORF">CEPIT_LOCUS15518</name>
</gene>
<dbReference type="PANTHER" id="PTHR35546:SF130">
    <property type="entry name" value="EXPRESSED PROTEIN"/>
    <property type="match status" value="1"/>
</dbReference>
<dbReference type="InterPro" id="IPR055290">
    <property type="entry name" value="At3g26010-like"/>
</dbReference>
<dbReference type="EMBL" id="CAMAPF010000109">
    <property type="protein sequence ID" value="CAH9101117.1"/>
    <property type="molecule type" value="Genomic_DNA"/>
</dbReference>
<dbReference type="Pfam" id="PF24750">
    <property type="entry name" value="b-prop_At3g26010-like"/>
    <property type="match status" value="1"/>
</dbReference>
<dbReference type="Proteomes" id="UP001152523">
    <property type="component" value="Unassembled WGS sequence"/>
</dbReference>
<proteinExistence type="predicted"/>
<comment type="caution">
    <text evidence="2">The sequence shown here is derived from an EMBL/GenBank/DDBJ whole genome shotgun (WGS) entry which is preliminary data.</text>
</comment>
<dbReference type="SMART" id="SM00256">
    <property type="entry name" value="FBOX"/>
    <property type="match status" value="1"/>
</dbReference>
<evidence type="ECO:0000259" key="1">
    <source>
        <dbReference type="SMART" id="SM00256"/>
    </source>
</evidence>
<name>A0AAV0DKZ0_9ASTE</name>
<feature type="domain" description="F-box" evidence="1">
    <location>
        <begin position="15"/>
        <end position="54"/>
    </location>
</feature>
<protein>
    <recommendedName>
        <fullName evidence="1">F-box domain-containing protein</fullName>
    </recommendedName>
</protein>
<sequence>MAAGLGKRSKINGVFHDDLLGEVLQRAPPESVARCKAVCKRWRNLISTPFFFGRFCGHHHQLLISGEEECVATRCSTKGQLFIFHPRFERQFSLDFLPFDEAAKRKKFVMGFCEGLFLCEPDDGIADEMFYHIANPITKNWVGLPASPKVRSDFEIAVGFAYYPGLSGPRFKIVQILSPIHTDPVSDFEVDIFCSWTGNWARGTVTFPEPITWTYFMLMQAAVFYKGYLHWMDGGMRTILYDVENDAIACVLNRPEGAAVVTEELFCFGTCGGRFYASELHQATLRIWELKHLQGQRPEWSMQRQVHIPIIPATRSLPLLAIHPWDMNVVYIGYGKRAISCNLRTYTLKPICRIVRYRLTPLRLPHIAFDMTYSIMFPPWPTSIPNTENVTSSSKKRELI</sequence>
<organism evidence="2 3">
    <name type="scientific">Cuscuta epithymum</name>
    <dbReference type="NCBI Taxonomy" id="186058"/>
    <lineage>
        <taxon>Eukaryota</taxon>
        <taxon>Viridiplantae</taxon>
        <taxon>Streptophyta</taxon>
        <taxon>Embryophyta</taxon>
        <taxon>Tracheophyta</taxon>
        <taxon>Spermatophyta</taxon>
        <taxon>Magnoliopsida</taxon>
        <taxon>eudicotyledons</taxon>
        <taxon>Gunneridae</taxon>
        <taxon>Pentapetalae</taxon>
        <taxon>asterids</taxon>
        <taxon>lamiids</taxon>
        <taxon>Solanales</taxon>
        <taxon>Convolvulaceae</taxon>
        <taxon>Cuscuteae</taxon>
        <taxon>Cuscuta</taxon>
        <taxon>Cuscuta subgen. Cuscuta</taxon>
    </lineage>
</organism>
<dbReference type="InterPro" id="IPR056592">
    <property type="entry name" value="Beta-prop_At3g26010-like"/>
</dbReference>
<evidence type="ECO:0000313" key="2">
    <source>
        <dbReference type="EMBL" id="CAH9101117.1"/>
    </source>
</evidence>
<accession>A0AAV0DKZ0</accession>
<reference evidence="2" key="1">
    <citation type="submission" date="2022-07" db="EMBL/GenBank/DDBJ databases">
        <authorList>
            <person name="Macas J."/>
            <person name="Novak P."/>
            <person name="Neumann P."/>
        </authorList>
    </citation>
    <scope>NUCLEOTIDE SEQUENCE</scope>
</reference>
<dbReference type="Pfam" id="PF00646">
    <property type="entry name" value="F-box"/>
    <property type="match status" value="1"/>
</dbReference>
<dbReference type="SUPFAM" id="SSF81383">
    <property type="entry name" value="F-box domain"/>
    <property type="match status" value="1"/>
</dbReference>
<dbReference type="CDD" id="cd22157">
    <property type="entry name" value="F-box_AtFBW1-like"/>
    <property type="match status" value="1"/>
</dbReference>
<dbReference type="AlphaFoldDB" id="A0AAV0DKZ0"/>
<keyword evidence="3" id="KW-1185">Reference proteome</keyword>
<dbReference type="Gene3D" id="1.20.1280.50">
    <property type="match status" value="1"/>
</dbReference>